<gene>
    <name evidence="5" type="ORF">NECHADRAFT_92336</name>
</gene>
<dbReference type="EMBL" id="GG698948">
    <property type="protein sequence ID" value="EEU34975.1"/>
    <property type="molecule type" value="Genomic_DNA"/>
</dbReference>
<accession>C7ZLY1</accession>
<dbReference type="InterPro" id="IPR036291">
    <property type="entry name" value="NAD(P)-bd_dom_sf"/>
</dbReference>
<dbReference type="SMART" id="SM00822">
    <property type="entry name" value="PKS_KR"/>
    <property type="match status" value="1"/>
</dbReference>
<dbReference type="OrthoDB" id="419598at2759"/>
<dbReference type="VEuPathDB" id="FungiDB:NECHADRAFT_92336"/>
<dbReference type="PANTHER" id="PTHR47706:SF4">
    <property type="entry name" value="NMRA-LIKE DOMAIN-CONTAINING PROTEIN"/>
    <property type="match status" value="1"/>
</dbReference>
<evidence type="ECO:0000313" key="6">
    <source>
        <dbReference type="Proteomes" id="UP000005206"/>
    </source>
</evidence>
<dbReference type="SUPFAM" id="SSF51735">
    <property type="entry name" value="NAD(P)-binding Rossmann-fold domains"/>
    <property type="match status" value="1"/>
</dbReference>
<dbReference type="HOGENOM" id="CLU_044876_0_0_1"/>
<dbReference type="InterPro" id="IPR057326">
    <property type="entry name" value="KR_dom"/>
</dbReference>
<dbReference type="AlphaFoldDB" id="C7ZLY1"/>
<reference evidence="5 6" key="1">
    <citation type="journal article" date="2009" name="PLoS Genet.">
        <title>The genome of Nectria haematococca: contribution of supernumerary chromosomes to gene expansion.</title>
        <authorList>
            <person name="Coleman J.J."/>
            <person name="Rounsley S.D."/>
            <person name="Rodriguez-Carres M."/>
            <person name="Kuo A."/>
            <person name="Wasmann C.C."/>
            <person name="Grimwood J."/>
            <person name="Schmutz J."/>
            <person name="Taga M."/>
            <person name="White G.J."/>
            <person name="Zhou S."/>
            <person name="Schwartz D.C."/>
            <person name="Freitag M."/>
            <person name="Ma L.J."/>
            <person name="Danchin E.G."/>
            <person name="Henrissat B."/>
            <person name="Coutinho P.M."/>
            <person name="Nelson D.R."/>
            <person name="Straney D."/>
            <person name="Napoli C.A."/>
            <person name="Barker B.M."/>
            <person name="Gribskov M."/>
            <person name="Rep M."/>
            <person name="Kroken S."/>
            <person name="Molnar I."/>
            <person name="Rensing C."/>
            <person name="Kennell J.C."/>
            <person name="Zamora J."/>
            <person name="Farman M.L."/>
            <person name="Selker E.U."/>
            <person name="Salamov A."/>
            <person name="Shapiro H."/>
            <person name="Pangilinan J."/>
            <person name="Lindquist E."/>
            <person name="Lamers C."/>
            <person name="Grigoriev I.V."/>
            <person name="Geiser D.M."/>
            <person name="Covert S.F."/>
            <person name="Temporini E."/>
            <person name="Vanetten H.D."/>
        </authorList>
    </citation>
    <scope>NUCLEOTIDE SEQUENCE [LARGE SCALE GENOMIC DNA]</scope>
    <source>
        <strain evidence="6">ATCC MYA-4622 / CBS 123669 / FGSC 9596 / NRRL 45880 / 77-13-4</strain>
    </source>
</reference>
<name>C7ZLY1_FUSV7</name>
<keyword evidence="2" id="KW-0521">NADP</keyword>
<proteinExistence type="inferred from homology"/>
<comment type="similarity">
    <text evidence="1">Belongs to the NmrA-type oxidoreductase family. Isoflavone reductase subfamily.</text>
</comment>
<organism evidence="5 6">
    <name type="scientific">Fusarium vanettenii (strain ATCC MYA-4622 / CBS 123669 / FGSC 9596 / NRRL 45880 / 77-13-4)</name>
    <name type="common">Fusarium solani subsp. pisi</name>
    <dbReference type="NCBI Taxonomy" id="660122"/>
    <lineage>
        <taxon>Eukaryota</taxon>
        <taxon>Fungi</taxon>
        <taxon>Dikarya</taxon>
        <taxon>Ascomycota</taxon>
        <taxon>Pezizomycotina</taxon>
        <taxon>Sordariomycetes</taxon>
        <taxon>Hypocreomycetidae</taxon>
        <taxon>Hypocreales</taxon>
        <taxon>Nectriaceae</taxon>
        <taxon>Fusarium</taxon>
        <taxon>Fusarium solani species complex</taxon>
        <taxon>Fusarium vanettenii</taxon>
    </lineage>
</organism>
<dbReference type="InterPro" id="IPR016040">
    <property type="entry name" value="NAD(P)-bd_dom"/>
</dbReference>
<dbReference type="RefSeq" id="XP_003040688.1">
    <property type="nucleotide sequence ID" value="XM_003040642.1"/>
</dbReference>
<sequence>MTTVLVAGGTGSIGRAIVEALVEQGKFKVVVLGRKSSAELEERLGARVIASDYASVDGLISILEENKVDTVISALGGLAPPDAEKALIHAAEASSVTHRFIPSVFGVKYRPDWFLTAGSQAWFPAAQAKLAAMSELEGTKLEWTIVCNGFFLDYWGMPKVKSYLSPMTLFIEPASKEAAIPGSGNTPVVFTYSHDVAKFTAALLTLDKWERESYVIGTKLSLNEFLKLAEEIRGEFKKTHDSLELLKSGKITELPGHRYAYEHFPKEALQGMLATFGLLFDEGQFDFKPERSLNDIFPEIKPVSAKEMLEIGWKN</sequence>
<dbReference type="GeneID" id="9679120"/>
<evidence type="ECO:0000259" key="4">
    <source>
        <dbReference type="SMART" id="SM00822"/>
    </source>
</evidence>
<evidence type="ECO:0000256" key="2">
    <source>
        <dbReference type="ARBA" id="ARBA00022857"/>
    </source>
</evidence>
<dbReference type="KEGG" id="nhe:NECHADRAFT_92336"/>
<dbReference type="Gene3D" id="3.40.50.720">
    <property type="entry name" value="NAD(P)-binding Rossmann-like Domain"/>
    <property type="match status" value="1"/>
</dbReference>
<dbReference type="CDD" id="cd05259">
    <property type="entry name" value="PCBER_SDR_a"/>
    <property type="match status" value="1"/>
</dbReference>
<keyword evidence="6" id="KW-1185">Reference proteome</keyword>
<dbReference type="OMA" id="EYYIDFH"/>
<evidence type="ECO:0000256" key="1">
    <source>
        <dbReference type="ARBA" id="ARBA00005725"/>
    </source>
</evidence>
<keyword evidence="3" id="KW-0560">Oxidoreductase</keyword>
<dbReference type="InParanoid" id="C7ZLY1"/>
<evidence type="ECO:0000256" key="3">
    <source>
        <dbReference type="ARBA" id="ARBA00023002"/>
    </source>
</evidence>
<dbReference type="InterPro" id="IPR045312">
    <property type="entry name" value="PCBER-like"/>
</dbReference>
<dbReference type="Proteomes" id="UP000005206">
    <property type="component" value="Chromosome 3"/>
</dbReference>
<feature type="domain" description="Ketoreductase" evidence="4">
    <location>
        <begin position="2"/>
        <end position="154"/>
    </location>
</feature>
<dbReference type="InterPro" id="IPR051609">
    <property type="entry name" value="NmrA/Isoflavone_reductase-like"/>
</dbReference>
<dbReference type="Pfam" id="PF13460">
    <property type="entry name" value="NAD_binding_10"/>
    <property type="match status" value="1"/>
</dbReference>
<protein>
    <recommendedName>
        <fullName evidence="4">Ketoreductase domain-containing protein</fullName>
    </recommendedName>
</protein>
<dbReference type="GO" id="GO:0016491">
    <property type="term" value="F:oxidoreductase activity"/>
    <property type="evidence" value="ECO:0007669"/>
    <property type="project" value="UniProtKB-KW"/>
</dbReference>
<dbReference type="PANTHER" id="PTHR47706">
    <property type="entry name" value="NMRA-LIKE FAMILY PROTEIN"/>
    <property type="match status" value="1"/>
</dbReference>
<evidence type="ECO:0000313" key="5">
    <source>
        <dbReference type="EMBL" id="EEU34975.1"/>
    </source>
</evidence>
<dbReference type="Gene3D" id="3.90.25.10">
    <property type="entry name" value="UDP-galactose 4-epimerase, domain 1"/>
    <property type="match status" value="1"/>
</dbReference>
<dbReference type="eggNOG" id="ENOG502SHYH">
    <property type="taxonomic scope" value="Eukaryota"/>
</dbReference>